<dbReference type="Proteomes" id="UP001642520">
    <property type="component" value="Unassembled WGS sequence"/>
</dbReference>
<dbReference type="InterPro" id="IPR036259">
    <property type="entry name" value="MFS_trans_sf"/>
</dbReference>
<feature type="transmembrane region" description="Helical" evidence="1">
    <location>
        <begin position="85"/>
        <end position="104"/>
    </location>
</feature>
<dbReference type="Gene3D" id="1.20.1250.20">
    <property type="entry name" value="MFS general substrate transporter like domains"/>
    <property type="match status" value="2"/>
</dbReference>
<reference evidence="2 3" key="1">
    <citation type="submission" date="2024-08" db="EMBL/GenBank/DDBJ databases">
        <authorList>
            <person name="Will J Nash"/>
            <person name="Angela Man"/>
            <person name="Seanna McTaggart"/>
            <person name="Kendall Baker"/>
            <person name="Tom Barker"/>
            <person name="Leah Catchpole"/>
            <person name="Alex Durrant"/>
            <person name="Karim Gharbi"/>
            <person name="Naomi Irish"/>
            <person name="Gemy Kaithakottil"/>
            <person name="Debby Ku"/>
            <person name="Aaliyah Providence"/>
            <person name="Felix Shaw"/>
            <person name="David Swarbreck"/>
            <person name="Chris Watkins"/>
            <person name="Ann M. McCartney"/>
            <person name="Giulio Formenti"/>
            <person name="Alice Mouton"/>
            <person name="Noel Vella"/>
            <person name="Bjorn M von Reumont"/>
            <person name="Adriana Vella"/>
            <person name="Wilfried Haerty"/>
        </authorList>
    </citation>
    <scope>NUCLEOTIDE SEQUENCE [LARGE SCALE GENOMIC DNA]</scope>
</reference>
<comment type="caution">
    <text evidence="2">The sequence shown here is derived from an EMBL/GenBank/DDBJ whole genome shotgun (WGS) entry which is preliminary data.</text>
</comment>
<name>A0ABP1N1A7_XYLVO</name>
<dbReference type="InterPro" id="IPR011701">
    <property type="entry name" value="MFS"/>
</dbReference>
<evidence type="ECO:0000313" key="3">
    <source>
        <dbReference type="Proteomes" id="UP001642520"/>
    </source>
</evidence>
<sequence length="598" mass="66761">MNKQENTKVPPDGKWGWIIVLAYAMSGVSITSIMQAFGLIFKDTFPSFGFSATEGATIININLAFGMILGLLYGPLLRIFGYRKVAMVGSALYSIGLTTTAFSQSFLPLIISYSLLVSWGTWMTTSAFSYALNSYFTTKRNRATSLAMTIIGLGSIIMPQVVTFLISYYGPQGTILIYGAFSLHSFLASLLLHPLKWHMKDADKLKDVNEELLNDEKESKLIDWKDSSFQEDVCSKTSALDLTNIQQRRRKISNIDSEVDSRSIYGFDISYARQMSETLNVSIGEADLGIYTIVENDQTEKERSKRQFRNDKFKSIDTINLGSSIKIFDEKPLGVYINVDEVNTNNYGNKNTMENDFLLKQKEEDTISNTKIAKNEKFEKKSKIQIFQTIVGLLDLDLLRDPIYVNLTIGMSVAVFAEINFSQLTPFILMDMKLSTNQIASVMSIIASVDLVFRACAPFLGEWLRQPPRMMYMLSLCLLIISRMSLLLVNGFISMISVAIGLGAAKGIRSVYMSLVMPSYVPISKLPNASGIQMIVNGLILLSAGPLLGVLRDSFGSYAPCIIAMNCVTALTVIMWSVEILVVRRKRLQTQRNREGSL</sequence>
<keyword evidence="1" id="KW-0812">Transmembrane</keyword>
<dbReference type="EMBL" id="CAXAJV020001281">
    <property type="protein sequence ID" value="CAL7933772.1"/>
    <property type="molecule type" value="Genomic_DNA"/>
</dbReference>
<keyword evidence="1" id="KW-0472">Membrane</keyword>
<feature type="transmembrane region" description="Helical" evidence="1">
    <location>
        <begin position="439"/>
        <end position="460"/>
    </location>
</feature>
<dbReference type="PANTHER" id="PTHR11360:SF237">
    <property type="entry name" value="MONOCARBOXYLATE TRANSPORTER 12-B-LIKE PROTEIN"/>
    <property type="match status" value="1"/>
</dbReference>
<dbReference type="SUPFAM" id="SSF103473">
    <property type="entry name" value="MFS general substrate transporter"/>
    <property type="match status" value="1"/>
</dbReference>
<evidence type="ECO:0000256" key="1">
    <source>
        <dbReference type="SAM" id="Phobius"/>
    </source>
</evidence>
<dbReference type="InterPro" id="IPR050327">
    <property type="entry name" value="Proton-linked_MCT"/>
</dbReference>
<feature type="transmembrane region" description="Helical" evidence="1">
    <location>
        <begin position="472"/>
        <end position="505"/>
    </location>
</feature>
<keyword evidence="1" id="KW-1133">Transmembrane helix</keyword>
<keyword evidence="3" id="KW-1185">Reference proteome</keyword>
<feature type="transmembrane region" description="Helical" evidence="1">
    <location>
        <begin position="47"/>
        <end position="73"/>
    </location>
</feature>
<feature type="transmembrane region" description="Helical" evidence="1">
    <location>
        <begin position="526"/>
        <end position="551"/>
    </location>
</feature>
<feature type="transmembrane region" description="Helical" evidence="1">
    <location>
        <begin position="144"/>
        <end position="169"/>
    </location>
</feature>
<feature type="transmembrane region" description="Helical" evidence="1">
    <location>
        <begin position="557"/>
        <end position="582"/>
    </location>
</feature>
<dbReference type="Pfam" id="PF07690">
    <property type="entry name" value="MFS_1"/>
    <property type="match status" value="1"/>
</dbReference>
<feature type="transmembrane region" description="Helical" evidence="1">
    <location>
        <begin position="20"/>
        <end position="41"/>
    </location>
</feature>
<dbReference type="PANTHER" id="PTHR11360">
    <property type="entry name" value="MONOCARBOXYLATE TRANSPORTER"/>
    <property type="match status" value="1"/>
</dbReference>
<feature type="transmembrane region" description="Helical" evidence="1">
    <location>
        <begin position="110"/>
        <end position="132"/>
    </location>
</feature>
<organism evidence="2 3">
    <name type="scientific">Xylocopa violacea</name>
    <name type="common">Violet carpenter bee</name>
    <name type="synonym">Apis violacea</name>
    <dbReference type="NCBI Taxonomy" id="135666"/>
    <lineage>
        <taxon>Eukaryota</taxon>
        <taxon>Metazoa</taxon>
        <taxon>Ecdysozoa</taxon>
        <taxon>Arthropoda</taxon>
        <taxon>Hexapoda</taxon>
        <taxon>Insecta</taxon>
        <taxon>Pterygota</taxon>
        <taxon>Neoptera</taxon>
        <taxon>Endopterygota</taxon>
        <taxon>Hymenoptera</taxon>
        <taxon>Apocrita</taxon>
        <taxon>Aculeata</taxon>
        <taxon>Apoidea</taxon>
        <taxon>Anthophila</taxon>
        <taxon>Apidae</taxon>
        <taxon>Xylocopa</taxon>
        <taxon>Xylocopa</taxon>
    </lineage>
</organism>
<proteinExistence type="predicted"/>
<feature type="transmembrane region" description="Helical" evidence="1">
    <location>
        <begin position="175"/>
        <end position="195"/>
    </location>
</feature>
<gene>
    <name evidence="2" type="ORF">XYLVIOL_LOCUS634</name>
</gene>
<protein>
    <submittedName>
        <fullName evidence="2">Uncharacterized protein</fullName>
    </submittedName>
</protein>
<evidence type="ECO:0000313" key="2">
    <source>
        <dbReference type="EMBL" id="CAL7933772.1"/>
    </source>
</evidence>
<accession>A0ABP1N1A7</accession>